<proteinExistence type="inferred from homology"/>
<dbReference type="FunFam" id="3.40.630.30:FF:000042">
    <property type="entry name" value="Glycylpeptide N-tetradecanoyltransferase"/>
    <property type="match status" value="1"/>
</dbReference>
<evidence type="ECO:0000256" key="7">
    <source>
        <dbReference type="RuleBase" id="RU000586"/>
    </source>
</evidence>
<keyword evidence="6 7" id="KW-0012">Acyltransferase</keyword>
<dbReference type="PANTHER" id="PTHR11377:SF5">
    <property type="entry name" value="GLYCYLPEPTIDE N-TETRADECANOYLTRANSFERASE"/>
    <property type="match status" value="1"/>
</dbReference>
<evidence type="ECO:0000256" key="2">
    <source>
        <dbReference type="ARBA" id="ARBA00011245"/>
    </source>
</evidence>
<dbReference type="GO" id="GO:0005737">
    <property type="term" value="C:cytoplasm"/>
    <property type="evidence" value="ECO:0007669"/>
    <property type="project" value="TreeGrafter"/>
</dbReference>
<evidence type="ECO:0000256" key="4">
    <source>
        <dbReference type="ARBA" id="ARBA00022240"/>
    </source>
</evidence>
<evidence type="ECO:0000259" key="10">
    <source>
        <dbReference type="Pfam" id="PF01233"/>
    </source>
</evidence>
<dbReference type="InterPro" id="IPR022677">
    <property type="entry name" value="NMT_C"/>
</dbReference>
<dbReference type="Pfam" id="PF01233">
    <property type="entry name" value="NMT"/>
    <property type="match status" value="1"/>
</dbReference>
<gene>
    <name evidence="12" type="ORF">GGX14DRAFT_591782</name>
</gene>
<evidence type="ECO:0000256" key="9">
    <source>
        <dbReference type="SAM" id="MobiDB-lite"/>
    </source>
</evidence>
<evidence type="ECO:0000256" key="5">
    <source>
        <dbReference type="ARBA" id="ARBA00022679"/>
    </source>
</evidence>
<dbReference type="PANTHER" id="PTHR11377">
    <property type="entry name" value="N-MYRISTOYL TRANSFERASE"/>
    <property type="match status" value="1"/>
</dbReference>
<dbReference type="PIRSF" id="PIRSF015892">
    <property type="entry name" value="N-myristl_transf"/>
    <property type="match status" value="1"/>
</dbReference>
<evidence type="ECO:0000256" key="8">
    <source>
        <dbReference type="RuleBase" id="RU004178"/>
    </source>
</evidence>
<dbReference type="PROSITE" id="PS00976">
    <property type="entry name" value="NMT_2"/>
    <property type="match status" value="1"/>
</dbReference>
<name>A0AAD6VR29_9AGAR</name>
<evidence type="ECO:0000256" key="3">
    <source>
        <dbReference type="ARBA" id="ARBA00012923"/>
    </source>
</evidence>
<feature type="domain" description="Glycylpeptide N-tetradecanoyltransferase N-terminal" evidence="10">
    <location>
        <begin position="142"/>
        <end position="300"/>
    </location>
</feature>
<sequence>MASQSSKIEEIIDTTQGDLSESDSDVDNTPNLVDPGSSKKKKKKKKSKAARALAAIRAKSEIPQELVDHVLDKVKADGSSDGEEVNAETVRQALEQMKIMDVAKGKAGLGGHNKKDMGAHKFWATQPVPQLGEGPPIDDGYIEPSKPREEVRQDPYPLPKDFEWATLDINDPNQNKEVYDLLSLNYVEDDVAAFRFQYSSEFLQWALKPPGYYKEWHVGVRVSSNKKLVAFISGVPITLRVRNKVFTAAEINYLCIHKKLRSKRLAPVLIKEVTRQVHLQGMFQAIYTAGVVIPTPIATCRYFHRALNVPKLLEVGFTYVPRNSTAARMIRMNKVPDTPTLNIRPMEEKDVVQVADLFTRYMRRFDMVPVMSLDDVRHQLLSGQGTGSVGDGGEGRRVGQVTWTYVSENPHTHKITDFFSIYYLPSTIINSPKHGTLEAGYLYYYATDVAFEPGADDDGRLKARLQTLIGDALVVANQAKLDVFNALTLMDNVPILKDLKFGPGDGYLNFYLYNWRTAKLAGIADEGNVKAGKGVGVVML</sequence>
<evidence type="ECO:0000313" key="13">
    <source>
        <dbReference type="Proteomes" id="UP001219525"/>
    </source>
</evidence>
<evidence type="ECO:0000259" key="11">
    <source>
        <dbReference type="Pfam" id="PF02799"/>
    </source>
</evidence>
<dbReference type="EMBL" id="JARJCW010000011">
    <property type="protein sequence ID" value="KAJ7219365.1"/>
    <property type="molecule type" value="Genomic_DNA"/>
</dbReference>
<comment type="catalytic activity">
    <reaction evidence="7">
        <text>N-terminal glycyl-[protein] + tetradecanoyl-CoA = N-tetradecanoylglycyl-[protein] + CoA + H(+)</text>
        <dbReference type="Rhea" id="RHEA:15521"/>
        <dbReference type="Rhea" id="RHEA-COMP:12666"/>
        <dbReference type="Rhea" id="RHEA-COMP:12667"/>
        <dbReference type="ChEBI" id="CHEBI:15378"/>
        <dbReference type="ChEBI" id="CHEBI:57287"/>
        <dbReference type="ChEBI" id="CHEBI:57385"/>
        <dbReference type="ChEBI" id="CHEBI:64723"/>
        <dbReference type="ChEBI" id="CHEBI:133050"/>
        <dbReference type="EC" id="2.3.1.97"/>
    </reaction>
</comment>
<evidence type="ECO:0000313" key="12">
    <source>
        <dbReference type="EMBL" id="KAJ7219365.1"/>
    </source>
</evidence>
<dbReference type="GO" id="GO:0004379">
    <property type="term" value="F:glycylpeptide N-tetradecanoyltransferase activity"/>
    <property type="evidence" value="ECO:0007669"/>
    <property type="project" value="UniProtKB-EC"/>
</dbReference>
<evidence type="ECO:0000256" key="6">
    <source>
        <dbReference type="ARBA" id="ARBA00023315"/>
    </source>
</evidence>
<feature type="domain" description="Glycylpeptide N-tetradecanoyltransferase C-terminal" evidence="11">
    <location>
        <begin position="314"/>
        <end position="538"/>
    </location>
</feature>
<dbReference type="EC" id="2.3.1.97" evidence="3 7"/>
<accession>A0AAD6VR29</accession>
<protein>
    <recommendedName>
        <fullName evidence="4 7">Glycylpeptide N-tetradecanoyltransferase</fullName>
        <ecNumber evidence="3 7">2.3.1.97</ecNumber>
    </recommendedName>
</protein>
<dbReference type="InterPro" id="IPR000903">
    <property type="entry name" value="NMT"/>
</dbReference>
<comment type="subunit">
    <text evidence="2">Monomer.</text>
</comment>
<evidence type="ECO:0000256" key="1">
    <source>
        <dbReference type="ARBA" id="ARBA00009469"/>
    </source>
</evidence>
<dbReference type="InterPro" id="IPR022676">
    <property type="entry name" value="NMT_N"/>
</dbReference>
<dbReference type="Proteomes" id="UP001219525">
    <property type="component" value="Unassembled WGS sequence"/>
</dbReference>
<feature type="region of interest" description="Disordered" evidence="9">
    <location>
        <begin position="1"/>
        <end position="48"/>
    </location>
</feature>
<dbReference type="Pfam" id="PF02799">
    <property type="entry name" value="NMT_C"/>
    <property type="match status" value="1"/>
</dbReference>
<dbReference type="InterPro" id="IPR022678">
    <property type="entry name" value="NMT_CS"/>
</dbReference>
<feature type="compositionally biased region" description="Basic residues" evidence="9">
    <location>
        <begin position="38"/>
        <end position="48"/>
    </location>
</feature>
<organism evidence="12 13">
    <name type="scientific">Mycena pura</name>
    <dbReference type="NCBI Taxonomy" id="153505"/>
    <lineage>
        <taxon>Eukaryota</taxon>
        <taxon>Fungi</taxon>
        <taxon>Dikarya</taxon>
        <taxon>Basidiomycota</taxon>
        <taxon>Agaricomycotina</taxon>
        <taxon>Agaricomycetes</taxon>
        <taxon>Agaricomycetidae</taxon>
        <taxon>Agaricales</taxon>
        <taxon>Marasmiineae</taxon>
        <taxon>Mycenaceae</taxon>
        <taxon>Mycena</taxon>
    </lineage>
</organism>
<dbReference type="AlphaFoldDB" id="A0AAD6VR29"/>
<comment type="similarity">
    <text evidence="1 8">Belongs to the NMT family.</text>
</comment>
<comment type="function">
    <text evidence="7">Adds a myristoyl group to the N-terminal glycine residue of certain cellular proteins.</text>
</comment>
<comment type="caution">
    <text evidence="12">The sequence shown here is derived from an EMBL/GenBank/DDBJ whole genome shotgun (WGS) entry which is preliminary data.</text>
</comment>
<dbReference type="Gene3D" id="3.40.630.30">
    <property type="match status" value="2"/>
</dbReference>
<reference evidence="12" key="1">
    <citation type="submission" date="2023-03" db="EMBL/GenBank/DDBJ databases">
        <title>Massive genome expansion in bonnet fungi (Mycena s.s.) driven by repeated elements and novel gene families across ecological guilds.</title>
        <authorList>
            <consortium name="Lawrence Berkeley National Laboratory"/>
            <person name="Harder C.B."/>
            <person name="Miyauchi S."/>
            <person name="Viragh M."/>
            <person name="Kuo A."/>
            <person name="Thoen E."/>
            <person name="Andreopoulos B."/>
            <person name="Lu D."/>
            <person name="Skrede I."/>
            <person name="Drula E."/>
            <person name="Henrissat B."/>
            <person name="Morin E."/>
            <person name="Kohler A."/>
            <person name="Barry K."/>
            <person name="LaButti K."/>
            <person name="Morin E."/>
            <person name="Salamov A."/>
            <person name="Lipzen A."/>
            <person name="Mereny Z."/>
            <person name="Hegedus B."/>
            <person name="Baldrian P."/>
            <person name="Stursova M."/>
            <person name="Weitz H."/>
            <person name="Taylor A."/>
            <person name="Grigoriev I.V."/>
            <person name="Nagy L.G."/>
            <person name="Martin F."/>
            <person name="Kauserud H."/>
        </authorList>
    </citation>
    <scope>NUCLEOTIDE SEQUENCE</scope>
    <source>
        <strain evidence="12">9144</strain>
    </source>
</reference>
<dbReference type="SUPFAM" id="SSF55729">
    <property type="entry name" value="Acyl-CoA N-acyltransferases (Nat)"/>
    <property type="match status" value="2"/>
</dbReference>
<keyword evidence="13" id="KW-1185">Reference proteome</keyword>
<dbReference type="InterPro" id="IPR016181">
    <property type="entry name" value="Acyl_CoA_acyltransferase"/>
</dbReference>
<keyword evidence="5 7" id="KW-0808">Transferase</keyword>